<feature type="signal peptide" evidence="2">
    <location>
        <begin position="1"/>
        <end position="19"/>
    </location>
</feature>
<accession>A0A086K850</accession>
<keyword evidence="1" id="KW-0472">Membrane</keyword>
<feature type="chain" id="PRO_5001808877" evidence="2">
    <location>
        <begin position="20"/>
        <end position="219"/>
    </location>
</feature>
<keyword evidence="2" id="KW-0732">Signal</keyword>
<dbReference type="OrthoDB" id="10280694at2759"/>
<sequence>MRQGGLVLFAALFVRRVTCFELGTPTVLPCSRCQADTYLLTCCAQYCDELKLEANQLLLVRFQGSGLSFCDGWINVYLGQHREEFVGQVHVLDGEMIEIQSRALLDATSIQTWTPFFKVPASEDVNEWSLRSETILLISLGIVSIMLVGISYVFWKTIKNTGEKDSRKSRESFPHEIHVRKQAGVWSFLRHQARHSLNDKDLLSFITLHRARAVVVATP</sequence>
<dbReference type="EMBL" id="AHZU02000758">
    <property type="protein sequence ID" value="KFG40568.1"/>
    <property type="molecule type" value="Genomic_DNA"/>
</dbReference>
<comment type="caution">
    <text evidence="3">The sequence shown here is derived from an EMBL/GenBank/DDBJ whole genome shotgun (WGS) entry which is preliminary data.</text>
</comment>
<dbReference type="AlphaFoldDB" id="A0A086K850"/>
<organism evidence="3 4">
    <name type="scientific">Toxoplasma gondii GAB2-2007-GAL-DOM2</name>
    <dbReference type="NCBI Taxonomy" id="1130820"/>
    <lineage>
        <taxon>Eukaryota</taxon>
        <taxon>Sar</taxon>
        <taxon>Alveolata</taxon>
        <taxon>Apicomplexa</taxon>
        <taxon>Conoidasida</taxon>
        <taxon>Coccidia</taxon>
        <taxon>Eucoccidiorida</taxon>
        <taxon>Eimeriorina</taxon>
        <taxon>Sarcocystidae</taxon>
        <taxon>Toxoplasma</taxon>
    </lineage>
</organism>
<feature type="transmembrane region" description="Helical" evidence="1">
    <location>
        <begin position="135"/>
        <end position="155"/>
    </location>
</feature>
<evidence type="ECO:0000313" key="3">
    <source>
        <dbReference type="EMBL" id="KFG40568.1"/>
    </source>
</evidence>
<keyword evidence="1 3" id="KW-0812">Transmembrane</keyword>
<proteinExistence type="predicted"/>
<evidence type="ECO:0000256" key="1">
    <source>
        <dbReference type="SAM" id="Phobius"/>
    </source>
</evidence>
<evidence type="ECO:0000256" key="2">
    <source>
        <dbReference type="SAM" id="SignalP"/>
    </source>
</evidence>
<dbReference type="Proteomes" id="UP000028837">
    <property type="component" value="Unassembled WGS sequence"/>
</dbReference>
<gene>
    <name evidence="3" type="ORF">TGDOM2_249930</name>
</gene>
<reference evidence="3 4" key="1">
    <citation type="submission" date="2014-02" db="EMBL/GenBank/DDBJ databases">
        <authorList>
            <person name="Sibley D."/>
            <person name="Venepally P."/>
            <person name="Karamycheva S."/>
            <person name="Hadjithomas M."/>
            <person name="Khan A."/>
            <person name="Brunk B."/>
            <person name="Roos D."/>
            <person name="Caler E."/>
            <person name="Lorenzi H."/>
        </authorList>
    </citation>
    <scope>NUCLEOTIDE SEQUENCE [LARGE SCALE GENOMIC DNA]</scope>
    <source>
        <strain evidence="3 4">GAB2-2007-GAL-DOM2</strain>
    </source>
</reference>
<evidence type="ECO:0000313" key="4">
    <source>
        <dbReference type="Proteomes" id="UP000028837"/>
    </source>
</evidence>
<protein>
    <submittedName>
        <fullName evidence="3">Putative transmembrane protein</fullName>
    </submittedName>
</protein>
<dbReference type="VEuPathDB" id="ToxoDB:TGDOM2_249930"/>
<keyword evidence="1" id="KW-1133">Transmembrane helix</keyword>
<name>A0A086K850_TOXGO</name>